<feature type="transmembrane region" description="Helical" evidence="6">
    <location>
        <begin position="129"/>
        <end position="150"/>
    </location>
</feature>
<dbReference type="Proteomes" id="UP001596337">
    <property type="component" value="Unassembled WGS sequence"/>
</dbReference>
<feature type="transmembrane region" description="Helical" evidence="6">
    <location>
        <begin position="39"/>
        <end position="61"/>
    </location>
</feature>
<feature type="transmembrane region" description="Helical" evidence="6">
    <location>
        <begin position="87"/>
        <end position="108"/>
    </location>
</feature>
<keyword evidence="2" id="KW-0805">Transcription regulation</keyword>
<evidence type="ECO:0000256" key="5">
    <source>
        <dbReference type="SAM" id="MobiDB-lite"/>
    </source>
</evidence>
<dbReference type="SUPFAM" id="SSF46894">
    <property type="entry name" value="C-terminal effector domain of the bipartite response regulators"/>
    <property type="match status" value="1"/>
</dbReference>
<dbReference type="PANTHER" id="PTHR35807:SF1">
    <property type="entry name" value="TRANSCRIPTIONAL REGULATOR REDD"/>
    <property type="match status" value="1"/>
</dbReference>
<organism evidence="9 10">
    <name type="scientific">Haloechinothrix salitolerans</name>
    <dbReference type="NCBI Taxonomy" id="926830"/>
    <lineage>
        <taxon>Bacteria</taxon>
        <taxon>Bacillati</taxon>
        <taxon>Actinomycetota</taxon>
        <taxon>Actinomycetes</taxon>
        <taxon>Pseudonocardiales</taxon>
        <taxon>Pseudonocardiaceae</taxon>
        <taxon>Haloechinothrix</taxon>
    </lineage>
</organism>
<feature type="compositionally biased region" description="Acidic residues" evidence="5">
    <location>
        <begin position="408"/>
        <end position="419"/>
    </location>
</feature>
<evidence type="ECO:0000259" key="7">
    <source>
        <dbReference type="SMART" id="SM00862"/>
    </source>
</evidence>
<name>A0ABW2BW28_9PSEU</name>
<dbReference type="Gene3D" id="1.25.40.10">
    <property type="entry name" value="Tetratricopeptide repeat domain"/>
    <property type="match status" value="1"/>
</dbReference>
<evidence type="ECO:0000256" key="2">
    <source>
        <dbReference type="ARBA" id="ARBA00023015"/>
    </source>
</evidence>
<dbReference type="Gene3D" id="1.10.10.10">
    <property type="entry name" value="Winged helix-like DNA-binding domain superfamily/Winged helix DNA-binding domain"/>
    <property type="match status" value="1"/>
</dbReference>
<dbReference type="EMBL" id="JBHSXX010000001">
    <property type="protein sequence ID" value="MFC6867235.1"/>
    <property type="molecule type" value="Genomic_DNA"/>
</dbReference>
<evidence type="ECO:0000256" key="4">
    <source>
        <dbReference type="ARBA" id="ARBA00023163"/>
    </source>
</evidence>
<feature type="region of interest" description="Disordered" evidence="5">
    <location>
        <begin position="1036"/>
        <end position="1063"/>
    </location>
</feature>
<evidence type="ECO:0000256" key="1">
    <source>
        <dbReference type="ARBA" id="ARBA00005820"/>
    </source>
</evidence>
<keyword evidence="10" id="KW-1185">Reference proteome</keyword>
<dbReference type="InterPro" id="IPR011990">
    <property type="entry name" value="TPR-like_helical_dom_sf"/>
</dbReference>
<feature type="domain" description="OmpR/PhoB-type" evidence="7">
    <location>
        <begin position="813"/>
        <end position="892"/>
    </location>
</feature>
<dbReference type="InterPro" id="IPR016032">
    <property type="entry name" value="Sig_transdc_resp-reg_C-effctor"/>
</dbReference>
<keyword evidence="3" id="KW-0238">DNA-binding</keyword>
<feature type="region of interest" description="Disordered" evidence="5">
    <location>
        <begin position="408"/>
        <end position="452"/>
    </location>
</feature>
<sequence>MTSTSHQSDREPARPPSAGRRVWWALAGMFRFVGRVLRGLIAGTVLLALVAGLPWALWHYIGWPLPNHVPTWAEVQGVLLGPMTTTFLLNFLACLCWITWAAFTIDVLRCTVDLARSGFDAARLPDFSAAGPVHALAGVLVGAVLLAVLGNRPAPAPVTSLSTALGTESQVVATAPAWQHQASTGEGTVVRNAVYSTQTTTKDSTATAPAHPESVVVLAPQNGVHDSLWRIAERTLGDGARWPEIFDLNKGKPQPNGHSFTKPSLIFPGEELALPREASAPAVPPQQPADPHQTTPAPPTTAPPTSAAPPTSIQPSTPAQPAPSTQQTPPAATSTNTPPATGDPGVRWGTELFVGLGLAAAVSAALMVARRRYRSRYRPGSGDRDDLPVAPVVYQLRLAHLRAEADDEIDLDEDYPDDEEQRRSLRVPPAPPLVVGAPQTGAGRPPTVAPGLGVRDGREVALDLATARGLGLVGAGAPAAARALLVTALTTSAGHLATSAGAVVIVPADDLVSLLGRGAAQGHLPSAVRIVADLDDALDAVEAETLVRASASRKPDAEPGTWPPLVLVARPPAHHQRLQAVLDNGAPFGVTGLLLGQWQPGVTCYIRQDGTISATGPGLGEPLRGTRMFRLGDDDTAELLTLLRDAEPDPPVAPDDVVVAPSTPRPRIVKANPAGSNQTSPGEADLLKTGGSDAGEVELEVTAAVTAPAPPDTELEILAPADVQPPGVRLRPAASSGQRPVPSRLANDETEHRGEDEADEPAPTCESAMPVDETPPTTISGAEQDTSPALITVTVLGDLRVHWHPEPGATGDAHEITGTLQPRTKELLVLLALHPDGATRETLVSALWGQDPPARPTNALHTALSRMRSALATATNGTVTDIVSASNGRYRLDPASVRSDYWRFAHAVAARRAASTDQARVEAYREMVNSYGGPLAEGMSNEWIEPAREAIRRDAIDAVAALARALVDSDPQQTLDLLEVARAFDPHNELLYRDIMRLQERLGQLDAIPRTLTLLTTRLAEVDATPTPQARGLAARLEQRHEGNSADDASAQAQGERGRIAAS</sequence>
<dbReference type="InterPro" id="IPR005158">
    <property type="entry name" value="BTAD"/>
</dbReference>
<evidence type="ECO:0000256" key="3">
    <source>
        <dbReference type="ARBA" id="ARBA00023125"/>
    </source>
</evidence>
<feature type="region of interest" description="Disordered" evidence="5">
    <location>
        <begin position="278"/>
        <end position="346"/>
    </location>
</feature>
<feature type="domain" description="Bacterial transcriptional activator" evidence="8">
    <location>
        <begin position="899"/>
        <end position="1038"/>
    </location>
</feature>
<dbReference type="SMART" id="SM01043">
    <property type="entry name" value="BTAD"/>
    <property type="match status" value="1"/>
</dbReference>
<dbReference type="Gene3D" id="3.10.350.10">
    <property type="entry name" value="LysM domain"/>
    <property type="match status" value="1"/>
</dbReference>
<dbReference type="InterPro" id="IPR036388">
    <property type="entry name" value="WH-like_DNA-bd_sf"/>
</dbReference>
<evidence type="ECO:0000313" key="10">
    <source>
        <dbReference type="Proteomes" id="UP001596337"/>
    </source>
</evidence>
<keyword evidence="6" id="KW-1133">Transmembrane helix</keyword>
<keyword evidence="6" id="KW-0472">Membrane</keyword>
<feature type="compositionally biased region" description="Low complexity" evidence="5">
    <location>
        <begin position="303"/>
        <end position="340"/>
    </location>
</feature>
<dbReference type="SMART" id="SM00862">
    <property type="entry name" value="Trans_reg_C"/>
    <property type="match status" value="1"/>
</dbReference>
<dbReference type="InterPro" id="IPR036779">
    <property type="entry name" value="LysM_dom_sf"/>
</dbReference>
<reference evidence="10" key="1">
    <citation type="journal article" date="2019" name="Int. J. Syst. Evol. Microbiol.">
        <title>The Global Catalogue of Microorganisms (GCM) 10K type strain sequencing project: providing services to taxonomists for standard genome sequencing and annotation.</title>
        <authorList>
            <consortium name="The Broad Institute Genomics Platform"/>
            <consortium name="The Broad Institute Genome Sequencing Center for Infectious Disease"/>
            <person name="Wu L."/>
            <person name="Ma J."/>
        </authorList>
    </citation>
    <scope>NUCLEOTIDE SEQUENCE [LARGE SCALE GENOMIC DNA]</scope>
    <source>
        <strain evidence="10">KCTC 32255</strain>
    </source>
</reference>
<feature type="region of interest" description="Disordered" evidence="5">
    <location>
        <begin position="661"/>
        <end position="690"/>
    </location>
</feature>
<comment type="similarity">
    <text evidence="1">Belongs to the AfsR/DnrI/RedD regulatory family.</text>
</comment>
<dbReference type="RefSeq" id="WP_345394921.1">
    <property type="nucleotide sequence ID" value="NZ_BAABLA010000022.1"/>
</dbReference>
<dbReference type="InterPro" id="IPR051677">
    <property type="entry name" value="AfsR-DnrI-RedD_regulator"/>
</dbReference>
<keyword evidence="6" id="KW-0812">Transmembrane</keyword>
<feature type="region of interest" description="Disordered" evidence="5">
    <location>
        <begin position="722"/>
        <end position="783"/>
    </location>
</feature>
<evidence type="ECO:0000259" key="8">
    <source>
        <dbReference type="SMART" id="SM01043"/>
    </source>
</evidence>
<feature type="compositionally biased region" description="Basic and acidic residues" evidence="5">
    <location>
        <begin position="746"/>
        <end position="755"/>
    </location>
</feature>
<proteinExistence type="inferred from homology"/>
<dbReference type="InterPro" id="IPR001867">
    <property type="entry name" value="OmpR/PhoB-type_DNA-bd"/>
</dbReference>
<evidence type="ECO:0000256" key="6">
    <source>
        <dbReference type="SAM" id="Phobius"/>
    </source>
</evidence>
<dbReference type="PANTHER" id="PTHR35807">
    <property type="entry name" value="TRANSCRIPTIONAL REGULATOR REDD-RELATED"/>
    <property type="match status" value="1"/>
</dbReference>
<accession>A0ABW2BW28</accession>
<gene>
    <name evidence="9" type="ORF">ACFQGD_08740</name>
</gene>
<protein>
    <submittedName>
        <fullName evidence="9">BTAD domain-containing putative transcriptional regulator</fullName>
    </submittedName>
</protein>
<comment type="caution">
    <text evidence="9">The sequence shown here is derived from an EMBL/GenBank/DDBJ whole genome shotgun (WGS) entry which is preliminary data.</text>
</comment>
<evidence type="ECO:0000313" key="9">
    <source>
        <dbReference type="EMBL" id="MFC6867235.1"/>
    </source>
</evidence>
<dbReference type="Pfam" id="PF03704">
    <property type="entry name" value="BTAD"/>
    <property type="match status" value="1"/>
</dbReference>
<keyword evidence="4" id="KW-0804">Transcription</keyword>